<keyword evidence="8" id="KW-1185">Reference proteome</keyword>
<dbReference type="Gene3D" id="1.20.1260.60">
    <property type="entry name" value="Vacuolar protein sorting-associated protein Ist1"/>
    <property type="match status" value="1"/>
</dbReference>
<gene>
    <name evidence="7" type="ORF">GBAR_LOCUS30518</name>
</gene>
<dbReference type="Proteomes" id="UP001174909">
    <property type="component" value="Unassembled WGS sequence"/>
</dbReference>
<dbReference type="PANTHER" id="PTHR12161">
    <property type="entry name" value="IST1 FAMILY MEMBER"/>
    <property type="match status" value="1"/>
</dbReference>
<dbReference type="PANTHER" id="PTHR12161:SF5">
    <property type="entry name" value="IST1 HOMOLOG"/>
    <property type="match status" value="1"/>
</dbReference>
<dbReference type="Pfam" id="PF03398">
    <property type="entry name" value="Ist1"/>
    <property type="match status" value="1"/>
</dbReference>
<dbReference type="FunFam" id="1.20.1260.60:FF:000002">
    <property type="entry name" value="Vacuolar protein sorting-associated protein IST1"/>
    <property type="match status" value="1"/>
</dbReference>
<dbReference type="InterPro" id="IPR005061">
    <property type="entry name" value="Ist1"/>
</dbReference>
<dbReference type="AlphaFoldDB" id="A0AA35TXE2"/>
<protein>
    <recommendedName>
        <fullName evidence="2">IST1 homolog</fullName>
    </recommendedName>
    <alternativeName>
        <fullName evidence="3">Charged multivesicular body protein 8</fullName>
    </alternativeName>
</protein>
<name>A0AA35TXE2_GEOBA</name>
<evidence type="ECO:0000313" key="7">
    <source>
        <dbReference type="EMBL" id="CAI8056009.1"/>
    </source>
</evidence>
<feature type="compositionally biased region" description="Pro residues" evidence="6">
    <location>
        <begin position="195"/>
        <end position="219"/>
    </location>
</feature>
<evidence type="ECO:0000256" key="4">
    <source>
        <dbReference type="ARBA" id="ARBA00046124"/>
    </source>
</evidence>
<evidence type="ECO:0000256" key="6">
    <source>
        <dbReference type="SAM" id="MobiDB-lite"/>
    </source>
</evidence>
<comment type="similarity">
    <text evidence="1">Belongs to the IST1 family.</text>
</comment>
<reference evidence="7" key="1">
    <citation type="submission" date="2023-03" db="EMBL/GenBank/DDBJ databases">
        <authorList>
            <person name="Steffen K."/>
            <person name="Cardenas P."/>
        </authorList>
    </citation>
    <scope>NUCLEOTIDE SEQUENCE</scope>
</reference>
<evidence type="ECO:0000256" key="2">
    <source>
        <dbReference type="ARBA" id="ARBA00014513"/>
    </source>
</evidence>
<feature type="region of interest" description="Disordered" evidence="6">
    <location>
        <begin position="180"/>
        <end position="219"/>
    </location>
</feature>
<dbReference type="GO" id="GO:0015031">
    <property type="term" value="P:protein transport"/>
    <property type="evidence" value="ECO:0007669"/>
    <property type="project" value="InterPro"/>
</dbReference>
<organism evidence="7 8">
    <name type="scientific">Geodia barretti</name>
    <name type="common">Barrett's horny sponge</name>
    <dbReference type="NCBI Taxonomy" id="519541"/>
    <lineage>
        <taxon>Eukaryota</taxon>
        <taxon>Metazoa</taxon>
        <taxon>Porifera</taxon>
        <taxon>Demospongiae</taxon>
        <taxon>Heteroscleromorpha</taxon>
        <taxon>Tetractinellida</taxon>
        <taxon>Astrophorina</taxon>
        <taxon>Geodiidae</taxon>
        <taxon>Geodia</taxon>
    </lineage>
</organism>
<evidence type="ECO:0000256" key="5">
    <source>
        <dbReference type="ARBA" id="ARBA00046920"/>
    </source>
</evidence>
<proteinExistence type="inferred from homology"/>
<dbReference type="EMBL" id="CASHTH010004316">
    <property type="protein sequence ID" value="CAI8056009.1"/>
    <property type="molecule type" value="Genomic_DNA"/>
</dbReference>
<comment type="subunit">
    <text evidence="5">Interacts with CHMP1A, CHMP1B, VPS4A and VTA1. Interacts with SPAST, STAMBP, and USP8. May interact with VPS37B. May associate with the ESCRT-I complex. Interacts with MITD1, in competition with VSP4. Interacts with SPART (via MIT domain); leading to the recruitment of SPART to midbodies. Interacts with SPAST.</text>
</comment>
<sequence>MCVSLSAAETAMKARREIADYMKSGRIERARIRVEHIVREDYLVEAMEVIELYCDLLLARFGMLEQMSYCEESIAEAVATLIWVAPRLSADVQELLEVSRQFEHKFGKPFVQQARSNLSGTVNVKVIHRLGAEAPKKSLVENYMVEIARNYHIDYQPDPTMFMDDEDTLPPDTEGVLLADEPQALPMKTDLPPTAFQPPPPSTYHQGPPPPMDPGPPVC</sequence>
<evidence type="ECO:0000313" key="8">
    <source>
        <dbReference type="Proteomes" id="UP001174909"/>
    </source>
</evidence>
<comment type="function">
    <text evidence="4">ESCRT-III-like protein involved in cytokinesis, nuclear envelope reassembly and endosomal tubulation. Is required for efficient abscission during cytokinesis. Involved in recruiting VPS4A and/or VPS4B to the midbody of dividing cells. During late anaphase, involved in nuclear envelope reassembly and mitotic spindle disassembly together with the ESCRT-III complex: IST1 acts by mediating the recruitment of SPAST to the nuclear membrane, leading to microtubule severing. Recruited to the reforming nuclear envelope (NE) during anaphase by LEMD2. Regulates early endosomal tubulation together with the ESCRT-III complex by mediating the recruitment of SPAST.</text>
</comment>
<evidence type="ECO:0000256" key="3">
    <source>
        <dbReference type="ARBA" id="ARBA00032374"/>
    </source>
</evidence>
<accession>A0AA35TXE2</accession>
<evidence type="ECO:0000256" key="1">
    <source>
        <dbReference type="ARBA" id="ARBA00005536"/>
    </source>
</evidence>
<comment type="caution">
    <text evidence="7">The sequence shown here is derived from an EMBL/GenBank/DDBJ whole genome shotgun (WGS) entry which is preliminary data.</text>
</comment>
<dbReference type="InterPro" id="IPR042277">
    <property type="entry name" value="IST1-like"/>
</dbReference>